<dbReference type="EMBL" id="JAWPEI010000001">
    <property type="protein sequence ID" value="KAK4737889.1"/>
    <property type="molecule type" value="Genomic_DNA"/>
</dbReference>
<accession>A0AAV9MIS6</accession>
<organism evidence="1 2">
    <name type="scientific">Solanum pinnatisectum</name>
    <name type="common">tansyleaf nightshade</name>
    <dbReference type="NCBI Taxonomy" id="50273"/>
    <lineage>
        <taxon>Eukaryota</taxon>
        <taxon>Viridiplantae</taxon>
        <taxon>Streptophyta</taxon>
        <taxon>Embryophyta</taxon>
        <taxon>Tracheophyta</taxon>
        <taxon>Spermatophyta</taxon>
        <taxon>Magnoliopsida</taxon>
        <taxon>eudicotyledons</taxon>
        <taxon>Gunneridae</taxon>
        <taxon>Pentapetalae</taxon>
        <taxon>asterids</taxon>
        <taxon>lamiids</taxon>
        <taxon>Solanales</taxon>
        <taxon>Solanaceae</taxon>
        <taxon>Solanoideae</taxon>
        <taxon>Solaneae</taxon>
        <taxon>Solanum</taxon>
    </lineage>
</organism>
<dbReference type="AlphaFoldDB" id="A0AAV9MIS6"/>
<proteinExistence type="predicted"/>
<keyword evidence="2" id="KW-1185">Reference proteome</keyword>
<dbReference type="PANTHER" id="PTHR33223:SF11">
    <property type="entry name" value="ELEMENT PROTEIN, PUTATIVE-RELATED"/>
    <property type="match status" value="1"/>
</dbReference>
<gene>
    <name evidence="1" type="ORF">R3W88_001586</name>
</gene>
<evidence type="ECO:0008006" key="3">
    <source>
        <dbReference type="Google" id="ProtNLM"/>
    </source>
</evidence>
<evidence type="ECO:0000313" key="2">
    <source>
        <dbReference type="Proteomes" id="UP001311915"/>
    </source>
</evidence>
<comment type="caution">
    <text evidence="1">The sequence shown here is derived from an EMBL/GenBank/DDBJ whole genome shotgun (WGS) entry which is preliminary data.</text>
</comment>
<dbReference type="Proteomes" id="UP001311915">
    <property type="component" value="Unassembled WGS sequence"/>
</dbReference>
<sequence length="199" mass="22164">MVIPLTTNVASSIRKPPPGGRFELKQSKVQLLHSNGQFTGLPHEDPQIHLRNFIAITDTYMPTGVSSDYLRLTLFPYSLLGAAKYWLDIEPPNSITTWDYVARKTTTQKAAGILDVDQATAINVKLDAMQHNMTLHFKQMALNHAPVNIIHQAANWCEVCGSRAHKTEQCEANPNFVNYVGNAQRGGVQQNYGNTYQPS</sequence>
<evidence type="ECO:0000313" key="1">
    <source>
        <dbReference type="EMBL" id="KAK4737889.1"/>
    </source>
</evidence>
<reference evidence="1 2" key="1">
    <citation type="submission" date="2023-10" db="EMBL/GenBank/DDBJ databases">
        <title>Genome-Wide Identification Analysis in wild type Solanum Pinnatisectum Reveals Some Genes Defensing Phytophthora Infestans.</title>
        <authorList>
            <person name="Sun C."/>
        </authorList>
    </citation>
    <scope>NUCLEOTIDE SEQUENCE [LARGE SCALE GENOMIC DNA]</scope>
    <source>
        <strain evidence="1">LQN</strain>
        <tissue evidence="1">Leaf</tissue>
    </source>
</reference>
<name>A0AAV9MIS6_9SOLN</name>
<protein>
    <recommendedName>
        <fullName evidence="3">Retrotransposon gag domain-containing protein</fullName>
    </recommendedName>
</protein>
<dbReference type="PANTHER" id="PTHR33223">
    <property type="entry name" value="CCHC-TYPE DOMAIN-CONTAINING PROTEIN"/>
    <property type="match status" value="1"/>
</dbReference>